<dbReference type="KEGG" id="cyn:Cyan7425_1089"/>
<gene>
    <name evidence="3" type="ordered locus">Cyan7425_1089</name>
</gene>
<proteinExistence type="predicted"/>
<feature type="domain" description="Glycosyl transferase family 1" evidence="1">
    <location>
        <begin position="177"/>
        <end position="346"/>
    </location>
</feature>
<keyword evidence="3" id="KW-0808">Transferase</keyword>
<dbReference type="STRING" id="395961.Cyan7425_1089"/>
<dbReference type="HOGENOM" id="CLU_009583_0_3_3"/>
<dbReference type="GO" id="GO:0016757">
    <property type="term" value="F:glycosyltransferase activity"/>
    <property type="evidence" value="ECO:0007669"/>
    <property type="project" value="InterPro"/>
</dbReference>
<name>B8HLI7_CYAP4</name>
<dbReference type="SUPFAM" id="SSF53756">
    <property type="entry name" value="UDP-Glycosyltransferase/glycogen phosphorylase"/>
    <property type="match status" value="1"/>
</dbReference>
<evidence type="ECO:0000259" key="2">
    <source>
        <dbReference type="Pfam" id="PF13579"/>
    </source>
</evidence>
<dbReference type="InterPro" id="IPR028098">
    <property type="entry name" value="Glyco_trans_4-like_N"/>
</dbReference>
<dbReference type="Pfam" id="PF00534">
    <property type="entry name" value="Glycos_transf_1"/>
    <property type="match status" value="1"/>
</dbReference>
<sequence>MKVLHLVAGNLFGGVETFLCTLAEQRHACPSMQPHFGICFEGLLSERLRAAGVPVYNLGAVRLSRPWQVISARGQLSQLMAQDNFDAVISHSCWPHVLFAPVIRRAGRPLVFYCHDLHTGEHWLERWAKLTPPDFSLVNSYCTLAALPRLFPQGDRAVIYCPVYLPDLSEPTLLRSQIRSQLQVSPETTVIIQVSRLERWKGHSLLLAALSQLRDCPNWVCWLVGGDQRPQETRYLQELKQQALSSGIADRVQFLGQRSDVPDLLTAADIHCQPNTDPEPFGITFIEALAAGLPVVTTAIGGGKEIVNASCGLLVPPADAIELAAALKFLILDPQARTNLGANGRLRARTLCDPQQQLQKLYDVLREQQERACAKFAPGPG</sequence>
<dbReference type="eggNOG" id="COG0438">
    <property type="taxonomic scope" value="Bacteria"/>
</dbReference>
<dbReference type="AlphaFoldDB" id="B8HLI7"/>
<dbReference type="PANTHER" id="PTHR12526">
    <property type="entry name" value="GLYCOSYLTRANSFERASE"/>
    <property type="match status" value="1"/>
</dbReference>
<feature type="domain" description="Glycosyltransferase subfamily 4-like N-terminal" evidence="2">
    <location>
        <begin position="45"/>
        <end position="127"/>
    </location>
</feature>
<dbReference type="Pfam" id="PF13579">
    <property type="entry name" value="Glyco_trans_4_4"/>
    <property type="match status" value="1"/>
</dbReference>
<protein>
    <submittedName>
        <fullName evidence="3">Glycosyl transferase group 1</fullName>
    </submittedName>
</protein>
<accession>B8HLI7</accession>
<organism evidence="3">
    <name type="scientific">Cyanothece sp. (strain PCC 7425 / ATCC 29141)</name>
    <dbReference type="NCBI Taxonomy" id="395961"/>
    <lineage>
        <taxon>Bacteria</taxon>
        <taxon>Bacillati</taxon>
        <taxon>Cyanobacteriota</taxon>
        <taxon>Cyanophyceae</taxon>
        <taxon>Gomontiellales</taxon>
        <taxon>Cyanothecaceae</taxon>
        <taxon>Cyanothece</taxon>
    </lineage>
</organism>
<reference evidence="3" key="1">
    <citation type="submission" date="2009-01" db="EMBL/GenBank/DDBJ databases">
        <title>Complete sequence of chromosome Cyanothece sp. PCC 7425.</title>
        <authorList>
            <consortium name="US DOE Joint Genome Institute"/>
            <person name="Lucas S."/>
            <person name="Copeland A."/>
            <person name="Lapidus A."/>
            <person name="Glavina del Rio T."/>
            <person name="Dalin E."/>
            <person name="Tice H."/>
            <person name="Bruce D."/>
            <person name="Goodwin L."/>
            <person name="Pitluck S."/>
            <person name="Sims D."/>
            <person name="Meineke L."/>
            <person name="Brettin T."/>
            <person name="Detter J.C."/>
            <person name="Han C."/>
            <person name="Larimer F."/>
            <person name="Land M."/>
            <person name="Hauser L."/>
            <person name="Kyrpides N."/>
            <person name="Ovchinnikova G."/>
            <person name="Liberton M."/>
            <person name="Stoeckel J."/>
            <person name="Banerjee A."/>
            <person name="Singh A."/>
            <person name="Page L."/>
            <person name="Sato H."/>
            <person name="Zhao L."/>
            <person name="Sherman L."/>
            <person name="Pakrasi H."/>
            <person name="Richardson P."/>
        </authorList>
    </citation>
    <scope>NUCLEOTIDE SEQUENCE</scope>
    <source>
        <strain evidence="3">PCC 7425</strain>
    </source>
</reference>
<dbReference type="Gene3D" id="3.40.50.2000">
    <property type="entry name" value="Glycogen Phosphorylase B"/>
    <property type="match status" value="2"/>
</dbReference>
<dbReference type="InterPro" id="IPR001296">
    <property type="entry name" value="Glyco_trans_1"/>
</dbReference>
<evidence type="ECO:0000259" key="1">
    <source>
        <dbReference type="Pfam" id="PF00534"/>
    </source>
</evidence>
<dbReference type="PANTHER" id="PTHR12526:SF630">
    <property type="entry name" value="GLYCOSYLTRANSFERASE"/>
    <property type="match status" value="1"/>
</dbReference>
<dbReference type="OrthoDB" id="9814612at2"/>
<dbReference type="EMBL" id="CP001344">
    <property type="protein sequence ID" value="ACL43475.1"/>
    <property type="molecule type" value="Genomic_DNA"/>
</dbReference>
<dbReference type="CAZy" id="GT4">
    <property type="family name" value="Glycosyltransferase Family 4"/>
</dbReference>
<evidence type="ECO:0000313" key="3">
    <source>
        <dbReference type="EMBL" id="ACL43475.1"/>
    </source>
</evidence>